<feature type="domain" description="Uroporphyrinogen decarboxylase (URO-D)" evidence="1">
    <location>
        <begin position="127"/>
        <end position="302"/>
    </location>
</feature>
<comment type="caution">
    <text evidence="2">The sequence shown here is derived from an EMBL/GenBank/DDBJ whole genome shotgun (WGS) entry which is preliminary data.</text>
</comment>
<sequence>MLTAKENLLETLKVDGKPDRLVKQYEGNAFFPPNPAAMYIRGNRHPGMEPMKDRFGTTILWPENQVAAMPHVTNDNKVISDITEWRDQLVMPDLEANCSDPALWEPFIKQAEELRAKGELVMAFMPTGVFERLHFLMGFEDMLMNFLLEPEDMMDLCNAIGEYRYQYMKLIVDNIKPDVMLSHDDWGSKHALFVSPDTWREFIKPQYVKTYGYMKERGIIIMHHADSFMEPIVEDMVELGIDIWQGALPENDIPKLQKQLAGRMTLMGGLDASIVDRADSTEEEIRAEVRRACQAYGPGGHFIPCITYGAPGCLFKHVDPIINDEIDKYNKETYGI</sequence>
<evidence type="ECO:0000313" key="2">
    <source>
        <dbReference type="EMBL" id="MBC8571975.1"/>
    </source>
</evidence>
<protein>
    <submittedName>
        <fullName evidence="2">Uroporphyrinogen decarboxylase (URO-D)</fullName>
    </submittedName>
</protein>
<evidence type="ECO:0000259" key="1">
    <source>
        <dbReference type="Pfam" id="PF01208"/>
    </source>
</evidence>
<name>A0ABR7N749_9FIRM</name>
<dbReference type="PANTHER" id="PTHR47099:SF1">
    <property type="entry name" value="METHYLCOBAMIDE:COM METHYLTRANSFERASE MTBA"/>
    <property type="match status" value="1"/>
</dbReference>
<reference evidence="2 3" key="1">
    <citation type="submission" date="2020-08" db="EMBL/GenBank/DDBJ databases">
        <title>Genome public.</title>
        <authorList>
            <person name="Liu C."/>
            <person name="Sun Q."/>
        </authorList>
    </citation>
    <scope>NUCLEOTIDE SEQUENCE [LARGE SCALE GENOMIC DNA]</scope>
    <source>
        <strain evidence="2 3">NSJ-46</strain>
    </source>
</reference>
<organism evidence="2 3">
    <name type="scientific">Jingyaoa shaoxingensis</name>
    <dbReference type="NCBI Taxonomy" id="2763671"/>
    <lineage>
        <taxon>Bacteria</taxon>
        <taxon>Bacillati</taxon>
        <taxon>Bacillota</taxon>
        <taxon>Clostridia</taxon>
        <taxon>Lachnospirales</taxon>
        <taxon>Lachnospiraceae</taxon>
        <taxon>Jingyaoa</taxon>
    </lineage>
</organism>
<dbReference type="PANTHER" id="PTHR47099">
    <property type="entry name" value="METHYLCOBAMIDE:COM METHYLTRANSFERASE MTBA"/>
    <property type="match status" value="1"/>
</dbReference>
<dbReference type="Proteomes" id="UP000657421">
    <property type="component" value="Unassembled WGS sequence"/>
</dbReference>
<proteinExistence type="predicted"/>
<dbReference type="InterPro" id="IPR000257">
    <property type="entry name" value="Uroporphyrinogen_deCOase"/>
</dbReference>
<dbReference type="Pfam" id="PF01208">
    <property type="entry name" value="URO-D"/>
    <property type="match status" value="1"/>
</dbReference>
<dbReference type="InterPro" id="IPR052024">
    <property type="entry name" value="Methanogen_methyltrans"/>
</dbReference>
<dbReference type="RefSeq" id="WP_249306965.1">
    <property type="nucleotide sequence ID" value="NZ_JACRSZ010000001.1"/>
</dbReference>
<keyword evidence="3" id="KW-1185">Reference proteome</keyword>
<dbReference type="EMBL" id="JACRSZ010000001">
    <property type="protein sequence ID" value="MBC8571975.1"/>
    <property type="molecule type" value="Genomic_DNA"/>
</dbReference>
<dbReference type="InterPro" id="IPR038071">
    <property type="entry name" value="UROD/MetE-like_sf"/>
</dbReference>
<dbReference type="Gene3D" id="3.20.20.210">
    <property type="match status" value="1"/>
</dbReference>
<gene>
    <name evidence="2" type="ORF">H8716_02565</name>
</gene>
<dbReference type="SUPFAM" id="SSF51726">
    <property type="entry name" value="UROD/MetE-like"/>
    <property type="match status" value="1"/>
</dbReference>
<evidence type="ECO:0000313" key="3">
    <source>
        <dbReference type="Proteomes" id="UP000657421"/>
    </source>
</evidence>
<accession>A0ABR7N749</accession>